<evidence type="ECO:0000313" key="2">
    <source>
        <dbReference type="Proteomes" id="UP001082899"/>
    </source>
</evidence>
<name>A0ABT3ZNS4_9BURK</name>
<dbReference type="EMBL" id="JAPMXC010000002">
    <property type="protein sequence ID" value="MCY0388189.1"/>
    <property type="molecule type" value="Genomic_DNA"/>
</dbReference>
<organism evidence="1 2">
    <name type="scientific">Robbsia betulipollinis</name>
    <dbReference type="NCBI Taxonomy" id="2981849"/>
    <lineage>
        <taxon>Bacteria</taxon>
        <taxon>Pseudomonadati</taxon>
        <taxon>Pseudomonadota</taxon>
        <taxon>Betaproteobacteria</taxon>
        <taxon>Burkholderiales</taxon>
        <taxon>Burkholderiaceae</taxon>
        <taxon>Robbsia</taxon>
    </lineage>
</organism>
<gene>
    <name evidence="1" type="ORF">OVY01_13265</name>
</gene>
<accession>A0ABT3ZNS4</accession>
<keyword evidence="2" id="KW-1185">Reference proteome</keyword>
<comment type="caution">
    <text evidence="1">The sequence shown here is derived from an EMBL/GenBank/DDBJ whole genome shotgun (WGS) entry which is preliminary data.</text>
</comment>
<protein>
    <submittedName>
        <fullName evidence="1">Uncharacterized protein</fullName>
    </submittedName>
</protein>
<proteinExistence type="predicted"/>
<dbReference type="RefSeq" id="WP_267848059.1">
    <property type="nucleotide sequence ID" value="NZ_JAPMXC010000002.1"/>
</dbReference>
<dbReference type="Proteomes" id="UP001082899">
    <property type="component" value="Unassembled WGS sequence"/>
</dbReference>
<reference evidence="1" key="1">
    <citation type="submission" date="2022-11" db="EMBL/GenBank/DDBJ databases">
        <title>Robbsia betulipollinis sp. nov., isolated from pollen of birch (Betula pendula).</title>
        <authorList>
            <person name="Shi H."/>
            <person name="Ambika Manirajan B."/>
            <person name="Ratering S."/>
            <person name="Geissler-Plaum R."/>
            <person name="Schnell S."/>
        </authorList>
    </citation>
    <scope>NUCLEOTIDE SEQUENCE</scope>
    <source>
        <strain evidence="1">Bb-Pol-6</strain>
    </source>
</reference>
<evidence type="ECO:0000313" key="1">
    <source>
        <dbReference type="EMBL" id="MCY0388189.1"/>
    </source>
</evidence>
<sequence>MSSHIGDSTPVNQIRILVVECAIKRFHRAPFPLEPLGRVVVQDISALVDLAQSANACRSACGVANEFGAGLLPTAGSRAKPIAFIAGQPGFGVRVVFGAAGDAFEQTLQNGWHDREWGAVHGGRRVQSGGPGLGMLRADEPVFVVRQRHAGTVPPRAIGRHPRIREARRLEDGFDAGAARSVHIGMEVHQLPKWCADAARMHIGRAPVGRWWCGVLTLSACLFTGSGW</sequence>